<dbReference type="Pfam" id="PF26079">
    <property type="entry name" value="Baseplate_J_C"/>
    <property type="match status" value="1"/>
</dbReference>
<organism evidence="3 4">
    <name type="scientific">Plesiomonas shigelloides 302-73</name>
    <dbReference type="NCBI Taxonomy" id="1315976"/>
    <lineage>
        <taxon>Bacteria</taxon>
        <taxon>Pseudomonadati</taxon>
        <taxon>Pseudomonadota</taxon>
        <taxon>Gammaproteobacteria</taxon>
        <taxon>Enterobacterales</taxon>
        <taxon>Enterobacteriaceae</taxon>
        <taxon>Plesiomonas</taxon>
    </lineage>
</organism>
<sequence>MASVDLSQLPMPNVVEELDFEVLLAERKERLISLCRPDDKDAMRRTLQMESEPIVKLLQENAYRELLLRKRINEAAQAVMVAYARSSDLEQLAANNNVRRLVVTPEDTSTVPPIPAVMEDDADLRVRIPAAFEGLSVAGPTAAYEFHALSADGQVADASAISPAPAQVTVTVLSRTGNGQADEALLTKVRDALNDENVRPVSDRLTVQSASIVSYRTIAQLYVYPGPEAEPILAAAKARLQTYISAQRRLGRDIRLSAIYAALHVEGVQRVVISEPAQDIVLNRTQAAHCTEWAVTVGGTDE</sequence>
<dbReference type="PANTHER" id="PTHR35862">
    <property type="entry name" value="FELS-2 PROPHAGE PROTEIN"/>
    <property type="match status" value="1"/>
</dbReference>
<dbReference type="InterPro" id="IPR058530">
    <property type="entry name" value="Baseplate_J-like_C"/>
</dbReference>
<dbReference type="PATRIC" id="fig|1315976.3.peg.2741"/>
<feature type="domain" description="Baseplate J-like C-terminal" evidence="2">
    <location>
        <begin position="221"/>
        <end position="292"/>
    </location>
</feature>
<dbReference type="RefSeq" id="WP_010864470.1">
    <property type="nucleotide sequence ID" value="NZ_KB944511.1"/>
</dbReference>
<dbReference type="InterPro" id="IPR052726">
    <property type="entry name" value="Phage_Baseplate_Hub"/>
</dbReference>
<accession>R8ANC4</accession>
<gene>
    <name evidence="3" type="ORF">PLESHI_14346</name>
</gene>
<evidence type="ECO:0000313" key="3">
    <source>
        <dbReference type="EMBL" id="EON87813.1"/>
    </source>
</evidence>
<name>R8ANC4_PLESH</name>
<dbReference type="InterPro" id="IPR014507">
    <property type="entry name" value="Baseplate_assembly_J_pred"/>
</dbReference>
<dbReference type="InterPro" id="IPR058531">
    <property type="entry name" value="Baseplate_J_M"/>
</dbReference>
<feature type="domain" description="Baseplate J-like central" evidence="1">
    <location>
        <begin position="137"/>
        <end position="208"/>
    </location>
</feature>
<evidence type="ECO:0000259" key="2">
    <source>
        <dbReference type="Pfam" id="PF26079"/>
    </source>
</evidence>
<dbReference type="AlphaFoldDB" id="R8ANC4"/>
<proteinExistence type="predicted"/>
<comment type="caution">
    <text evidence="3">The sequence shown here is derived from an EMBL/GenBank/DDBJ whole genome shotgun (WGS) entry which is preliminary data.</text>
</comment>
<dbReference type="PANTHER" id="PTHR35862:SF1">
    <property type="entry name" value="FELS-2 PROPHAGE PROTEIN"/>
    <property type="match status" value="1"/>
</dbReference>
<dbReference type="OrthoDB" id="9793802at2"/>
<dbReference type="HOGENOM" id="CLU_046415_0_0_6"/>
<dbReference type="EMBL" id="AQQO01000358">
    <property type="protein sequence ID" value="EON87813.1"/>
    <property type="molecule type" value="Genomic_DNA"/>
</dbReference>
<dbReference type="Pfam" id="PF26078">
    <property type="entry name" value="Baseplate_J_M"/>
    <property type="match status" value="1"/>
</dbReference>
<protein>
    <submittedName>
        <fullName evidence="3">Phage baseplate assembly protein</fullName>
    </submittedName>
</protein>
<dbReference type="Proteomes" id="UP000014012">
    <property type="component" value="Unassembled WGS sequence"/>
</dbReference>
<evidence type="ECO:0000259" key="1">
    <source>
        <dbReference type="Pfam" id="PF26078"/>
    </source>
</evidence>
<reference evidence="3 4" key="1">
    <citation type="journal article" date="2013" name="Genome Announc.">
        <title>Genome Sequence of Plesiomonas shigelloides Strain 302-73 (Serotype O1).</title>
        <authorList>
            <person name="Pique N."/>
            <person name="Aquilini E."/>
            <person name="Alioto T."/>
            <person name="Minana-Galbis D."/>
            <person name="Tomas J.M."/>
        </authorList>
    </citation>
    <scope>NUCLEOTIDE SEQUENCE [LARGE SCALE GENOMIC DNA]</scope>
    <source>
        <strain evidence="3 4">302-73</strain>
    </source>
</reference>
<dbReference type="PIRSF" id="PIRSF020481">
    <property type="entry name" value="BAP"/>
    <property type="match status" value="1"/>
</dbReference>
<keyword evidence="4" id="KW-1185">Reference proteome</keyword>
<evidence type="ECO:0000313" key="4">
    <source>
        <dbReference type="Proteomes" id="UP000014012"/>
    </source>
</evidence>